<accession>A0A171CY11</accession>
<comment type="caution">
    <text evidence="1">The sequence shown here is derived from an EMBL/GenBank/DDBJ whole genome shotgun (WGS) entry which is preliminary data.</text>
</comment>
<gene>
    <name evidence="1" type="ORF">PS9374_03053</name>
</gene>
<dbReference type="AlphaFoldDB" id="A0A171CY11"/>
<sequence length="50" mass="5828">MYHAVRADLLRRLGRGTEAVQAYEAAAARTQNAAERAFLLRRRRELTRDR</sequence>
<reference evidence="2" key="2">
    <citation type="submission" date="2016-04" db="EMBL/GenBank/DDBJ databases">
        <title>Planomonospora sphaerica JCM9374 whole genome shotgun sequence.</title>
        <authorList>
            <person name="Suzuki T."/>
            <person name="Dohra H."/>
            <person name="Kodani S."/>
        </authorList>
    </citation>
    <scope>NUCLEOTIDE SEQUENCE [LARGE SCALE GENOMIC DNA]</scope>
    <source>
        <strain evidence="2">JCM 9374</strain>
    </source>
</reference>
<organism evidence="1 2">
    <name type="scientific">Planomonospora sphaerica</name>
    <dbReference type="NCBI Taxonomy" id="161355"/>
    <lineage>
        <taxon>Bacteria</taxon>
        <taxon>Bacillati</taxon>
        <taxon>Actinomycetota</taxon>
        <taxon>Actinomycetes</taxon>
        <taxon>Streptosporangiales</taxon>
        <taxon>Streptosporangiaceae</taxon>
        <taxon>Planomonospora</taxon>
    </lineage>
</organism>
<evidence type="ECO:0000313" key="2">
    <source>
        <dbReference type="Proteomes" id="UP000077701"/>
    </source>
</evidence>
<evidence type="ECO:0000313" key="1">
    <source>
        <dbReference type="EMBL" id="GAT67400.1"/>
    </source>
</evidence>
<dbReference type="EMBL" id="BDCX01000007">
    <property type="protein sequence ID" value="GAT67400.1"/>
    <property type="molecule type" value="Genomic_DNA"/>
</dbReference>
<proteinExistence type="predicted"/>
<protein>
    <submittedName>
        <fullName evidence="1">RNA polymerase subunit sigma-24</fullName>
    </submittedName>
</protein>
<name>A0A171CY11_9ACTN</name>
<reference evidence="1 2" key="1">
    <citation type="journal article" date="2016" name="Genome Announc.">
        <title>Draft Genome Sequence of Planomonospora sphaerica JCM9374, a Rare Actinomycete.</title>
        <authorList>
            <person name="Dohra H."/>
            <person name="Suzuki T."/>
            <person name="Inoue Y."/>
            <person name="Kodani S."/>
        </authorList>
    </citation>
    <scope>NUCLEOTIDE SEQUENCE [LARGE SCALE GENOMIC DNA]</scope>
    <source>
        <strain evidence="1 2">JCM 9374</strain>
    </source>
</reference>
<dbReference type="Proteomes" id="UP000077701">
    <property type="component" value="Unassembled WGS sequence"/>
</dbReference>
<keyword evidence="2" id="KW-1185">Reference proteome</keyword>